<dbReference type="InterPro" id="IPR000362">
    <property type="entry name" value="Fumarate_lyase_fam"/>
</dbReference>
<dbReference type="EMBL" id="APNK01000003">
    <property type="protein sequence ID" value="KEZ78667.1"/>
    <property type="molecule type" value="Genomic_DNA"/>
</dbReference>
<dbReference type="eggNOG" id="COG0165">
    <property type="taxonomic scope" value="Bacteria"/>
</dbReference>
<evidence type="ECO:0000256" key="1">
    <source>
        <dbReference type="ARBA" id="ARBA00000985"/>
    </source>
</evidence>
<dbReference type="Gene3D" id="1.10.275.10">
    <property type="entry name" value="Fumarase/aspartase (N-terminal domain)"/>
    <property type="match status" value="1"/>
</dbReference>
<evidence type="ECO:0000313" key="9">
    <source>
        <dbReference type="EMBL" id="KEZ78667.1"/>
    </source>
</evidence>
<dbReference type="Gene3D" id="1.20.200.10">
    <property type="entry name" value="Fumarase/aspartase (Central domain)"/>
    <property type="match status" value="1"/>
</dbReference>
<dbReference type="EC" id="4.3.2.1" evidence="4 6"/>
<dbReference type="PRINTS" id="PR00145">
    <property type="entry name" value="ARGSUCLYASE"/>
</dbReference>
<dbReference type="InterPro" id="IPR008948">
    <property type="entry name" value="L-Aspartase-like"/>
</dbReference>
<evidence type="ECO:0000256" key="5">
    <source>
        <dbReference type="ARBA" id="ARBA00022571"/>
    </source>
</evidence>
<dbReference type="Gene3D" id="1.10.40.30">
    <property type="entry name" value="Fumarase/aspartase (C-terminal domain)"/>
    <property type="match status" value="1"/>
</dbReference>
<sequence>MSEDRRISRERLEGHPGEIYTRTILKPSYDFMLEHYFEGLIQANKAWTVMLAERDIIPEDTAAGLLDAIRSLEADGRDGMGEFDPQVEYFYSTMERYLIARVGETIAGDINIGRTRPEPLVRIVMRDRLIETMRGVLALREQLLALAEAHRDTVMPLGTHMQHAQITTLGHYLVGMINALERDLDRLLAAWHRCNFCTLGCGALAGSSYDIDRDRVAELLGFEGLIENTNDCVGAGDYMLESVAALANLMTTVSRLCQDFYIWHTQEFGYISIGDDYSGSSSMMPQKKNPYPFEYSRFTATHVIGEMTGAFASLHNVNYQDTKDVEEGLAPPVFRALSETTAILDLLTGVFSTVEVDAEAMKRQAARHFASCTELAAVIHRATDLSFRSAHRIVGNLVLRAIRQGKDATQVDAALVNESAQDVLGRDLPLDDAMVSGALDPESFVQSHTVKGGPAREPLQAALAEAGERARADRERVDALADGLDTADTTLNTAVEQWLQGRVA</sequence>
<reference evidence="9 10" key="1">
    <citation type="submission" date="2013-03" db="EMBL/GenBank/DDBJ databases">
        <title>Salinisphaera hydrothermalis C41B8 Genome Sequencing.</title>
        <authorList>
            <person name="Li C."/>
            <person name="Lai Q."/>
            <person name="Shao Z."/>
        </authorList>
    </citation>
    <scope>NUCLEOTIDE SEQUENCE [LARGE SCALE GENOMIC DNA]</scope>
    <source>
        <strain evidence="9 10">C41B8</strain>
    </source>
</reference>
<dbReference type="InterPro" id="IPR022761">
    <property type="entry name" value="Fumarate_lyase_N"/>
</dbReference>
<evidence type="ECO:0000259" key="7">
    <source>
        <dbReference type="Pfam" id="PF00206"/>
    </source>
</evidence>
<dbReference type="Pfam" id="PF00206">
    <property type="entry name" value="Lyase_1"/>
    <property type="match status" value="1"/>
</dbReference>
<name>A0A084IPN3_SALHC</name>
<dbReference type="PANTHER" id="PTHR43814:SF1">
    <property type="entry name" value="ARGININOSUCCINATE LYASE"/>
    <property type="match status" value="1"/>
</dbReference>
<keyword evidence="5" id="KW-0055">Arginine biosynthesis</keyword>
<dbReference type="UniPathway" id="UPA00068">
    <property type="reaction ID" value="UER00114"/>
</dbReference>
<dbReference type="InterPro" id="IPR029419">
    <property type="entry name" value="Arg_succ_lyase_C"/>
</dbReference>
<dbReference type="GO" id="GO:0004056">
    <property type="term" value="F:argininosuccinate lyase activity"/>
    <property type="evidence" value="ECO:0007669"/>
    <property type="project" value="UniProtKB-UniRule"/>
</dbReference>
<dbReference type="AlphaFoldDB" id="A0A084IPN3"/>
<dbReference type="STRING" id="1304275.C41B8_03591"/>
<dbReference type="Proteomes" id="UP000028302">
    <property type="component" value="Unassembled WGS sequence"/>
</dbReference>
<comment type="pathway">
    <text evidence="2">Amino-acid biosynthesis; L-arginine biosynthesis; L-arginine from L-ornithine and carbamoyl phosphate: step 3/3.</text>
</comment>
<dbReference type="PRINTS" id="PR00149">
    <property type="entry name" value="FUMRATELYASE"/>
</dbReference>
<dbReference type="Pfam" id="PF14698">
    <property type="entry name" value="ASL_C2"/>
    <property type="match status" value="1"/>
</dbReference>
<keyword evidence="9" id="KW-0456">Lyase</keyword>
<evidence type="ECO:0000256" key="6">
    <source>
        <dbReference type="NCBIfam" id="TIGR00838"/>
    </source>
</evidence>
<evidence type="ECO:0000256" key="4">
    <source>
        <dbReference type="ARBA" id="ARBA00012338"/>
    </source>
</evidence>
<dbReference type="SUPFAM" id="SSF48557">
    <property type="entry name" value="L-aspartase-like"/>
    <property type="match status" value="1"/>
</dbReference>
<dbReference type="GO" id="GO:0042450">
    <property type="term" value="P:L-arginine biosynthetic process via ornithine"/>
    <property type="evidence" value="ECO:0007669"/>
    <property type="project" value="UniProtKB-UniRule"/>
</dbReference>
<protein>
    <recommendedName>
        <fullName evidence="4 6">Argininosuccinate lyase</fullName>
        <ecNumber evidence="4 6">4.3.2.1</ecNumber>
    </recommendedName>
</protein>
<keyword evidence="10" id="KW-1185">Reference proteome</keyword>
<feature type="domain" description="Fumarate lyase N-terminal" evidence="7">
    <location>
        <begin position="42"/>
        <end position="305"/>
    </location>
</feature>
<evidence type="ECO:0000313" key="10">
    <source>
        <dbReference type="Proteomes" id="UP000028302"/>
    </source>
</evidence>
<dbReference type="GO" id="GO:0005829">
    <property type="term" value="C:cytosol"/>
    <property type="evidence" value="ECO:0007669"/>
    <property type="project" value="TreeGrafter"/>
</dbReference>
<evidence type="ECO:0000256" key="3">
    <source>
        <dbReference type="ARBA" id="ARBA00005552"/>
    </source>
</evidence>
<dbReference type="InterPro" id="IPR024083">
    <property type="entry name" value="Fumarase/histidase_N"/>
</dbReference>
<evidence type="ECO:0000256" key="2">
    <source>
        <dbReference type="ARBA" id="ARBA00004941"/>
    </source>
</evidence>
<evidence type="ECO:0000259" key="8">
    <source>
        <dbReference type="Pfam" id="PF14698"/>
    </source>
</evidence>
<dbReference type="CDD" id="cd01359">
    <property type="entry name" value="Argininosuccinate_lyase"/>
    <property type="match status" value="1"/>
</dbReference>
<dbReference type="PANTHER" id="PTHR43814">
    <property type="entry name" value="ARGININOSUCCINATE LYASE"/>
    <property type="match status" value="1"/>
</dbReference>
<accession>A0A084IPN3</accession>
<proteinExistence type="inferred from homology"/>
<dbReference type="PATRIC" id="fig|1304275.5.peg.729"/>
<dbReference type="InterPro" id="IPR009049">
    <property type="entry name" value="Argininosuccinate_lyase"/>
</dbReference>
<gene>
    <name evidence="9" type="ORF">C41B8_03591</name>
</gene>
<feature type="domain" description="Argininosuccinate lyase C-terminal" evidence="8">
    <location>
        <begin position="369"/>
        <end position="446"/>
    </location>
</feature>
<keyword evidence="5" id="KW-0028">Amino-acid biosynthesis</keyword>
<organism evidence="9 10">
    <name type="scientific">Salinisphaera hydrothermalis (strain C41B8)</name>
    <dbReference type="NCBI Taxonomy" id="1304275"/>
    <lineage>
        <taxon>Bacteria</taxon>
        <taxon>Pseudomonadati</taxon>
        <taxon>Pseudomonadota</taxon>
        <taxon>Gammaproteobacteria</taxon>
        <taxon>Salinisphaerales</taxon>
        <taxon>Salinisphaeraceae</taxon>
        <taxon>Salinisphaera</taxon>
    </lineage>
</organism>
<dbReference type="RefSeq" id="WP_037334202.1">
    <property type="nucleotide sequence ID" value="NZ_APNK01000003.1"/>
</dbReference>
<comment type="catalytic activity">
    <reaction evidence="1">
        <text>2-(N(omega)-L-arginino)succinate = fumarate + L-arginine</text>
        <dbReference type="Rhea" id="RHEA:24020"/>
        <dbReference type="ChEBI" id="CHEBI:29806"/>
        <dbReference type="ChEBI" id="CHEBI:32682"/>
        <dbReference type="ChEBI" id="CHEBI:57472"/>
        <dbReference type="EC" id="4.3.2.1"/>
    </reaction>
</comment>
<comment type="similarity">
    <text evidence="3">In the N-terminal section; belongs to the lyase 1 family. Argininosuccinate lyase subfamily.</text>
</comment>
<comment type="caution">
    <text evidence="9">The sequence shown here is derived from an EMBL/GenBank/DDBJ whole genome shotgun (WGS) entry which is preliminary data.</text>
</comment>
<dbReference type="NCBIfam" id="TIGR00838">
    <property type="entry name" value="argH"/>
    <property type="match status" value="1"/>
</dbReference>